<dbReference type="RefSeq" id="XP_029229106.1">
    <property type="nucleotide sequence ID" value="XM_029370836.1"/>
</dbReference>
<comment type="caution">
    <text evidence="1">The sequence shown here is derived from an EMBL/GenBank/DDBJ whole genome shotgun (WGS) entry which is preliminary data.</text>
</comment>
<gene>
    <name evidence="1" type="ORF">Tco025E_03920</name>
</gene>
<accession>A0A3R7MSX3</accession>
<reference evidence="1 2" key="1">
    <citation type="journal article" date="2018" name="BMC Genomics">
        <title>Genomic comparison of Trypanosoma conorhini and Trypanosoma rangeli to Trypanosoma cruzi strains of high and low virulence.</title>
        <authorList>
            <person name="Bradwell K.R."/>
            <person name="Koparde V.N."/>
            <person name="Matveyev A.V."/>
            <person name="Serrano M.G."/>
            <person name="Alves J.M."/>
            <person name="Parikh H."/>
            <person name="Huang B."/>
            <person name="Lee V."/>
            <person name="Espinosa-Alvarez O."/>
            <person name="Ortiz P.A."/>
            <person name="Costa-Martins A.G."/>
            <person name="Teixeira M.M."/>
            <person name="Buck G.A."/>
        </authorList>
    </citation>
    <scope>NUCLEOTIDE SEQUENCE [LARGE SCALE GENOMIC DNA]</scope>
    <source>
        <strain evidence="1 2">025E</strain>
    </source>
</reference>
<name>A0A3R7MSX3_9TRYP</name>
<keyword evidence="2" id="KW-1185">Reference proteome</keyword>
<dbReference type="EMBL" id="MKKU01000186">
    <property type="protein sequence ID" value="RNF20142.1"/>
    <property type="molecule type" value="Genomic_DNA"/>
</dbReference>
<evidence type="ECO:0000313" key="1">
    <source>
        <dbReference type="EMBL" id="RNF20142.1"/>
    </source>
</evidence>
<proteinExistence type="predicted"/>
<sequence length="110" mass="11890">MWTCRRLPPRPSRESFAAQHVHERRAVEATVAVANRITFERPCRRTSGTRLHPCTDAPAADAAAVGGFPAAHASCETPCKVTLPPAGVAQFFFRFSWCSATAYASVAATE</sequence>
<dbReference type="AlphaFoldDB" id="A0A3R7MSX3"/>
<organism evidence="1 2">
    <name type="scientific">Trypanosoma conorhini</name>
    <dbReference type="NCBI Taxonomy" id="83891"/>
    <lineage>
        <taxon>Eukaryota</taxon>
        <taxon>Discoba</taxon>
        <taxon>Euglenozoa</taxon>
        <taxon>Kinetoplastea</taxon>
        <taxon>Metakinetoplastina</taxon>
        <taxon>Trypanosomatida</taxon>
        <taxon>Trypanosomatidae</taxon>
        <taxon>Trypanosoma</taxon>
    </lineage>
</organism>
<dbReference type="Proteomes" id="UP000284403">
    <property type="component" value="Unassembled WGS sequence"/>
</dbReference>
<dbReference type="GeneID" id="40317531"/>
<evidence type="ECO:0000313" key="2">
    <source>
        <dbReference type="Proteomes" id="UP000284403"/>
    </source>
</evidence>
<protein>
    <submittedName>
        <fullName evidence="1">Uncharacterized protein</fullName>
    </submittedName>
</protein>